<keyword evidence="2" id="KW-1185">Reference proteome</keyword>
<organism evidence="1 2">
    <name type="scientific">Euplotes crassus</name>
    <dbReference type="NCBI Taxonomy" id="5936"/>
    <lineage>
        <taxon>Eukaryota</taxon>
        <taxon>Sar</taxon>
        <taxon>Alveolata</taxon>
        <taxon>Ciliophora</taxon>
        <taxon>Intramacronucleata</taxon>
        <taxon>Spirotrichea</taxon>
        <taxon>Hypotrichia</taxon>
        <taxon>Euplotida</taxon>
        <taxon>Euplotidae</taxon>
        <taxon>Moneuplotes</taxon>
    </lineage>
</organism>
<name>A0AAD1X6R3_EUPCR</name>
<sequence>MWSHPKCKMTSKCLHISYSVSNPSGSEGVIGICQNCADTAFTGIGLKKIPRFDEVKKSVQFAEFNLRKIESVLVELDELLWQGFSTQLQSLCQGVNGITEKLEIAKENKDWAELFQLQTDFHKLLNSIIESKMMSFYIRQIHLKEFTEFQDSSKSYPSKGAFINSSSSFDHSQSQTMSKLNSFENSEDMGAIAIRTPTDDAANAEALVPVKPQEYFILKPPVEPFLSRQMESGYDRKTTNENDRLIEETKTEHGGIDKPLLHKIDQNCSVYSHFQAPLHTLTDDELSLLYTFASEDPTPINCHSTIQFCLVYPKWKKLMSLLQNFKLPPMLKIVIRNIFALNDPPLLNRFLSNAISSNIRQLNFYTDDIDTPICPYMPTLLKTLPQIPNYIRLFGLSLTQSQFEALFSASLSCRGLALNGCRLVTTSECRFEGEEFNLNELLFKGNGELSGWQGQGVQRFYNILSGLFKLKKSHQRDLQITLEEPSEVQECLAELKAKVDLPLLKIE</sequence>
<dbReference type="Proteomes" id="UP001295684">
    <property type="component" value="Unassembled WGS sequence"/>
</dbReference>
<dbReference type="EMBL" id="CAMPGE010004022">
    <property type="protein sequence ID" value="CAI2362864.1"/>
    <property type="molecule type" value="Genomic_DNA"/>
</dbReference>
<evidence type="ECO:0000313" key="2">
    <source>
        <dbReference type="Proteomes" id="UP001295684"/>
    </source>
</evidence>
<dbReference type="AlphaFoldDB" id="A0AAD1X6R3"/>
<proteinExistence type="predicted"/>
<comment type="caution">
    <text evidence="1">The sequence shown here is derived from an EMBL/GenBank/DDBJ whole genome shotgun (WGS) entry which is preliminary data.</text>
</comment>
<accession>A0AAD1X6R3</accession>
<evidence type="ECO:0000313" key="1">
    <source>
        <dbReference type="EMBL" id="CAI2362864.1"/>
    </source>
</evidence>
<reference evidence="1" key="1">
    <citation type="submission" date="2023-07" db="EMBL/GenBank/DDBJ databases">
        <authorList>
            <consortium name="AG Swart"/>
            <person name="Singh M."/>
            <person name="Singh A."/>
            <person name="Seah K."/>
            <person name="Emmerich C."/>
        </authorList>
    </citation>
    <scope>NUCLEOTIDE SEQUENCE</scope>
    <source>
        <strain evidence="1">DP1</strain>
    </source>
</reference>
<protein>
    <submittedName>
        <fullName evidence="1">Uncharacterized protein</fullName>
    </submittedName>
</protein>
<gene>
    <name evidence="1" type="ORF">ECRASSUSDP1_LOCUS4193</name>
</gene>